<evidence type="ECO:0000256" key="1">
    <source>
        <dbReference type="SAM" id="MobiDB-lite"/>
    </source>
</evidence>
<evidence type="ECO:0000313" key="2">
    <source>
        <dbReference type="EMBL" id="AWO73418.1"/>
    </source>
</evidence>
<sequence>MNPQGPFQFLASAQGGTRIGKNKEKGEEKPEEELMGKRKSSPSLATTRQACCHYSLWTVCRFLYMNGEKIP</sequence>
<dbReference type="Proteomes" id="UP000246996">
    <property type="component" value="Chromosome"/>
</dbReference>
<gene>
    <name evidence="2" type="ORF">C1N76_01715</name>
</gene>
<accession>A0A2Z3N307</accession>
<proteinExistence type="predicted"/>
<evidence type="ECO:0000313" key="3">
    <source>
        <dbReference type="Proteomes" id="UP000246996"/>
    </source>
</evidence>
<reference evidence="3" key="1">
    <citation type="submission" date="2018-02" db="EMBL/GenBank/DDBJ databases">
        <title>The complete genome of bacterial strain SGAirxxxx.</title>
        <authorList>
            <person name="Schuster S.C."/>
        </authorList>
    </citation>
    <scope>NUCLEOTIDE SEQUENCE [LARGE SCALE GENOMIC DNA]</scope>
    <source>
        <strain evidence="3">SGAir0734</strain>
    </source>
</reference>
<organism evidence="2 3">
    <name type="scientific">Geobacillus thermoleovorans</name>
    <name type="common">Bacillus thermoleovorans</name>
    <dbReference type="NCBI Taxonomy" id="33941"/>
    <lineage>
        <taxon>Bacteria</taxon>
        <taxon>Bacillati</taxon>
        <taxon>Bacillota</taxon>
        <taxon>Bacilli</taxon>
        <taxon>Bacillales</taxon>
        <taxon>Anoxybacillaceae</taxon>
        <taxon>Geobacillus</taxon>
        <taxon>Geobacillus thermoleovorans group</taxon>
    </lineage>
</organism>
<dbReference type="EMBL" id="CP027303">
    <property type="protein sequence ID" value="AWO73418.1"/>
    <property type="molecule type" value="Genomic_DNA"/>
</dbReference>
<protein>
    <submittedName>
        <fullName evidence="2">Uncharacterized protein</fullName>
    </submittedName>
</protein>
<dbReference type="AlphaFoldDB" id="A0A2Z3N307"/>
<feature type="region of interest" description="Disordered" evidence="1">
    <location>
        <begin position="1"/>
        <end position="42"/>
    </location>
</feature>
<name>A0A2Z3N307_GEOTH</name>
<feature type="compositionally biased region" description="Basic and acidic residues" evidence="1">
    <location>
        <begin position="21"/>
        <end position="36"/>
    </location>
</feature>